<protein>
    <submittedName>
        <fullName evidence="1">GlcNAc-PI de-N-acetylase</fullName>
    </submittedName>
</protein>
<accession>A0A2T1HTR7</accession>
<dbReference type="OrthoDB" id="128519at2"/>
<dbReference type="Pfam" id="PF02585">
    <property type="entry name" value="PIG-L"/>
    <property type="match status" value="1"/>
</dbReference>
<dbReference type="PANTHER" id="PTHR12993">
    <property type="entry name" value="N-ACETYLGLUCOSAMINYL-PHOSPHATIDYLINOSITOL DE-N-ACETYLASE-RELATED"/>
    <property type="match status" value="1"/>
</dbReference>
<dbReference type="Proteomes" id="UP000239772">
    <property type="component" value="Unassembled WGS sequence"/>
</dbReference>
<comment type="caution">
    <text evidence="1">The sequence shown here is derived from an EMBL/GenBank/DDBJ whole genome shotgun (WGS) entry which is preliminary data.</text>
</comment>
<proteinExistence type="predicted"/>
<dbReference type="GO" id="GO:0016811">
    <property type="term" value="F:hydrolase activity, acting on carbon-nitrogen (but not peptide) bonds, in linear amides"/>
    <property type="evidence" value="ECO:0007669"/>
    <property type="project" value="TreeGrafter"/>
</dbReference>
<dbReference type="EMBL" id="PVZS01000010">
    <property type="protein sequence ID" value="PSC05041.1"/>
    <property type="molecule type" value="Genomic_DNA"/>
</dbReference>
<name>A0A2T1HTR7_9HYPH</name>
<organism evidence="1 2">
    <name type="scientific">Alsobacter soli</name>
    <dbReference type="NCBI Taxonomy" id="2109933"/>
    <lineage>
        <taxon>Bacteria</taxon>
        <taxon>Pseudomonadati</taxon>
        <taxon>Pseudomonadota</taxon>
        <taxon>Alphaproteobacteria</taxon>
        <taxon>Hyphomicrobiales</taxon>
        <taxon>Alsobacteraceae</taxon>
        <taxon>Alsobacter</taxon>
    </lineage>
</organism>
<evidence type="ECO:0000313" key="1">
    <source>
        <dbReference type="EMBL" id="PSC05041.1"/>
    </source>
</evidence>
<keyword evidence="2" id="KW-1185">Reference proteome</keyword>
<dbReference type="AlphaFoldDB" id="A0A2T1HTR7"/>
<dbReference type="PANTHER" id="PTHR12993:SF11">
    <property type="entry name" value="N-ACETYLGLUCOSAMINYL-PHOSPHATIDYLINOSITOL DE-N-ACETYLASE"/>
    <property type="match status" value="1"/>
</dbReference>
<gene>
    <name evidence="1" type="ORF">SLNSH_11400</name>
</gene>
<sequence>MSDIPTGSSPGLHTLARLAEAARPEVDASRVVAVFAHPDDETIAAGAQLHRLKGLRLVVVTDGAPRDLRDAQAHGFEDATSYAAARREELAAALAAGGAGDLRVEFLNIPDQGVAHALANVSRRLVAALGDAEVVLTHVYEGGHPDHDGVAFAVHAAVAALATQGRAIEVIEAPLYRLGRDDAFDPQDFDPIPGAVAVQLVLDPEEAARKERMIAAHATQRDTLAQFPVKAERFRKAPHYDFTEPANHGRLWYERFDWGLTGDQWRAKAREALKELGLDKPPTPDATSSPG</sequence>
<dbReference type="Gene3D" id="3.40.50.10320">
    <property type="entry name" value="LmbE-like"/>
    <property type="match status" value="1"/>
</dbReference>
<dbReference type="SUPFAM" id="SSF102588">
    <property type="entry name" value="LmbE-like"/>
    <property type="match status" value="1"/>
</dbReference>
<reference evidence="2" key="1">
    <citation type="submission" date="2018-03" db="EMBL/GenBank/DDBJ databases">
        <authorList>
            <person name="Sun L."/>
            <person name="Liu H."/>
            <person name="Chen W."/>
            <person name="Huang K."/>
            <person name="Liu W."/>
            <person name="Gao X."/>
        </authorList>
    </citation>
    <scope>NUCLEOTIDE SEQUENCE [LARGE SCALE GENOMIC DNA]</scope>
    <source>
        <strain evidence="2">SH9</strain>
    </source>
</reference>
<dbReference type="InterPro" id="IPR024078">
    <property type="entry name" value="LmbE-like_dom_sf"/>
</dbReference>
<dbReference type="RefSeq" id="WP_106337112.1">
    <property type="nucleotide sequence ID" value="NZ_PVZS01000010.1"/>
</dbReference>
<dbReference type="InterPro" id="IPR003737">
    <property type="entry name" value="GlcNAc_PI_deacetylase-related"/>
</dbReference>
<evidence type="ECO:0000313" key="2">
    <source>
        <dbReference type="Proteomes" id="UP000239772"/>
    </source>
</evidence>